<evidence type="ECO:0000256" key="1">
    <source>
        <dbReference type="SAM" id="MobiDB-lite"/>
    </source>
</evidence>
<dbReference type="AlphaFoldDB" id="A0A7W3MY20"/>
<dbReference type="InterPro" id="IPR025329">
    <property type="entry name" value="DUF4235"/>
</dbReference>
<accession>A0A7W3MY20</accession>
<dbReference type="RefSeq" id="WP_119727471.1">
    <property type="nucleotide sequence ID" value="NZ_JACJII010000001.1"/>
</dbReference>
<keyword evidence="2" id="KW-0472">Membrane</keyword>
<evidence type="ECO:0000313" key="3">
    <source>
        <dbReference type="EMBL" id="MBA9003922.1"/>
    </source>
</evidence>
<feature type="compositionally biased region" description="Basic residues" evidence="1">
    <location>
        <begin position="66"/>
        <end position="75"/>
    </location>
</feature>
<evidence type="ECO:0000313" key="4">
    <source>
        <dbReference type="Proteomes" id="UP000539313"/>
    </source>
</evidence>
<gene>
    <name evidence="3" type="ORF">HNR21_002804</name>
</gene>
<organism evidence="3 4">
    <name type="scientific">Thermomonospora cellulosilytica</name>
    <dbReference type="NCBI Taxonomy" id="1411118"/>
    <lineage>
        <taxon>Bacteria</taxon>
        <taxon>Bacillati</taxon>
        <taxon>Actinomycetota</taxon>
        <taxon>Actinomycetes</taxon>
        <taxon>Streptosporangiales</taxon>
        <taxon>Thermomonosporaceae</taxon>
        <taxon>Thermomonospora</taxon>
    </lineage>
</organism>
<evidence type="ECO:0000256" key="2">
    <source>
        <dbReference type="SAM" id="Phobius"/>
    </source>
</evidence>
<dbReference type="Pfam" id="PF14019">
    <property type="entry name" value="DUF4235"/>
    <property type="match status" value="1"/>
</dbReference>
<feature type="transmembrane region" description="Helical" evidence="2">
    <location>
        <begin position="6"/>
        <end position="22"/>
    </location>
</feature>
<keyword evidence="2" id="KW-1133">Transmembrane helix</keyword>
<evidence type="ECO:0008006" key="5">
    <source>
        <dbReference type="Google" id="ProtNLM"/>
    </source>
</evidence>
<protein>
    <recommendedName>
        <fullName evidence="5">DUF4235 domain-containing protein</fullName>
    </recommendedName>
</protein>
<sequence length="91" mass="9586">MVYKVLSLVSSVLGGIVAGMLFKRIWKLAAGEDEAPDVEDMSRGWVEVLAAAALQGAITGMVKGATKRAGARSMHRTPTGRTSRETAGIAR</sequence>
<keyword evidence="2" id="KW-0812">Transmembrane</keyword>
<reference evidence="3 4" key="1">
    <citation type="submission" date="2020-08" db="EMBL/GenBank/DDBJ databases">
        <title>Sequencing the genomes of 1000 actinobacteria strains.</title>
        <authorList>
            <person name="Klenk H.-P."/>
        </authorList>
    </citation>
    <scope>NUCLEOTIDE SEQUENCE [LARGE SCALE GENOMIC DNA]</scope>
    <source>
        <strain evidence="3 4">DSM 45823</strain>
    </source>
</reference>
<dbReference type="Proteomes" id="UP000539313">
    <property type="component" value="Unassembled WGS sequence"/>
</dbReference>
<name>A0A7W3MY20_9ACTN</name>
<comment type="caution">
    <text evidence="3">The sequence shown here is derived from an EMBL/GenBank/DDBJ whole genome shotgun (WGS) entry which is preliminary data.</text>
</comment>
<keyword evidence="4" id="KW-1185">Reference proteome</keyword>
<dbReference type="EMBL" id="JACJII010000001">
    <property type="protein sequence ID" value="MBA9003922.1"/>
    <property type="molecule type" value="Genomic_DNA"/>
</dbReference>
<feature type="region of interest" description="Disordered" evidence="1">
    <location>
        <begin position="66"/>
        <end position="91"/>
    </location>
</feature>
<proteinExistence type="predicted"/>